<dbReference type="EMBL" id="JAACJJ010000014">
    <property type="protein sequence ID" value="KAF5327811.1"/>
    <property type="molecule type" value="Genomic_DNA"/>
</dbReference>
<feature type="binding site" description="axial binding residue" evidence="9">
    <location>
        <position position="459"/>
    </location>
    <ligand>
        <name>heme</name>
        <dbReference type="ChEBI" id="CHEBI:30413"/>
    </ligand>
    <ligandPart>
        <name>Fe</name>
        <dbReference type="ChEBI" id="CHEBI:18248"/>
    </ligandPart>
</feature>
<comment type="pathway">
    <text evidence="2">Secondary metabolite biosynthesis.</text>
</comment>
<comment type="cofactor">
    <cofactor evidence="1 9">
        <name>heme</name>
        <dbReference type="ChEBI" id="CHEBI:30413"/>
    </cofactor>
</comment>
<dbReference type="AlphaFoldDB" id="A0A8H5BRM8"/>
<organism evidence="11 12">
    <name type="scientific">Psilocybe cf. subviscida</name>
    <dbReference type="NCBI Taxonomy" id="2480587"/>
    <lineage>
        <taxon>Eukaryota</taxon>
        <taxon>Fungi</taxon>
        <taxon>Dikarya</taxon>
        <taxon>Basidiomycota</taxon>
        <taxon>Agaricomycotina</taxon>
        <taxon>Agaricomycetes</taxon>
        <taxon>Agaricomycetidae</taxon>
        <taxon>Agaricales</taxon>
        <taxon>Agaricineae</taxon>
        <taxon>Strophariaceae</taxon>
        <taxon>Psilocybe</taxon>
    </lineage>
</organism>
<dbReference type="OrthoDB" id="2789670at2759"/>
<dbReference type="GO" id="GO:0005506">
    <property type="term" value="F:iron ion binding"/>
    <property type="evidence" value="ECO:0007669"/>
    <property type="project" value="InterPro"/>
</dbReference>
<evidence type="ECO:0000256" key="4">
    <source>
        <dbReference type="ARBA" id="ARBA00022617"/>
    </source>
</evidence>
<sequence>MNRVIPGIIQSTLQSPAQLGVVLCAFAVLTIKAVRFLSERRRNPSRLPLPPGPKGYPLIGSVLEMPSAQQWRTYAEWAKIYGDVFSFEALGQRIIVLNSLESTQELFERRSANYSDRPRMPMLLELMDFGYIFSLIPYGPWWRRHRRTFNEHFHASAVWKYQSVQAHETRAFLNRLLQSPEKFMSHIREALTSSIMSIAYGIKINGFDDPYVANIQESVDGFNVAGIPGSFLVDLIPALKHMPSWFPGAGFKKTAAYLREVNRKVVELPFNHVAQQMKEGTAGPSLAAALISAFPEGDEKLLAEETRLAQNVTAVSYFAGADTTISAIQTFFLAMAKYPEAQRNAQAELDAVIGPHRLPEFSDRPSLPYVNALVKEAMRWQVVVPLAVAHMATDDDVYEGYFIPKGTMVLGNAWAILHDERVFKDPGEFRPERYLKNGKLDLSVRQPEVSAFGFGRRICPGRYLSDNTLWSIVASTLHAFNITPALDEKGVPIPLSKNMTSGLISYPEPFKVDIKPRSASAETLVKDAILGDI</sequence>
<evidence type="ECO:0000256" key="7">
    <source>
        <dbReference type="ARBA" id="ARBA00023004"/>
    </source>
</evidence>
<comment type="similarity">
    <text evidence="3 10">Belongs to the cytochrome P450 family.</text>
</comment>
<evidence type="ECO:0000256" key="8">
    <source>
        <dbReference type="ARBA" id="ARBA00023033"/>
    </source>
</evidence>
<dbReference type="Pfam" id="PF00067">
    <property type="entry name" value="p450"/>
    <property type="match status" value="1"/>
</dbReference>
<comment type="caution">
    <text evidence="11">The sequence shown here is derived from an EMBL/GenBank/DDBJ whole genome shotgun (WGS) entry which is preliminary data.</text>
</comment>
<evidence type="ECO:0000256" key="2">
    <source>
        <dbReference type="ARBA" id="ARBA00005179"/>
    </source>
</evidence>
<evidence type="ECO:0000256" key="5">
    <source>
        <dbReference type="ARBA" id="ARBA00022723"/>
    </source>
</evidence>
<dbReference type="Proteomes" id="UP000567179">
    <property type="component" value="Unassembled WGS sequence"/>
</dbReference>
<keyword evidence="8 10" id="KW-0503">Monooxygenase</keyword>
<evidence type="ECO:0008006" key="13">
    <source>
        <dbReference type="Google" id="ProtNLM"/>
    </source>
</evidence>
<evidence type="ECO:0000256" key="10">
    <source>
        <dbReference type="RuleBase" id="RU000461"/>
    </source>
</evidence>
<dbReference type="GO" id="GO:0020037">
    <property type="term" value="F:heme binding"/>
    <property type="evidence" value="ECO:0007669"/>
    <property type="project" value="InterPro"/>
</dbReference>
<dbReference type="InterPro" id="IPR050364">
    <property type="entry name" value="Cytochrome_P450_fung"/>
</dbReference>
<dbReference type="PROSITE" id="PS00086">
    <property type="entry name" value="CYTOCHROME_P450"/>
    <property type="match status" value="1"/>
</dbReference>
<gene>
    <name evidence="11" type="ORF">D9619_004578</name>
</gene>
<accession>A0A8H5BRM8</accession>
<dbReference type="PANTHER" id="PTHR46300:SF7">
    <property type="entry name" value="P450, PUTATIVE (EUROFUNG)-RELATED"/>
    <property type="match status" value="1"/>
</dbReference>
<dbReference type="CDD" id="cd11065">
    <property type="entry name" value="CYP64-like"/>
    <property type="match status" value="1"/>
</dbReference>
<dbReference type="PANTHER" id="PTHR46300">
    <property type="entry name" value="P450, PUTATIVE (EUROFUNG)-RELATED-RELATED"/>
    <property type="match status" value="1"/>
</dbReference>
<dbReference type="PRINTS" id="PR00463">
    <property type="entry name" value="EP450I"/>
</dbReference>
<name>A0A8H5BRM8_9AGAR</name>
<evidence type="ECO:0000313" key="12">
    <source>
        <dbReference type="Proteomes" id="UP000567179"/>
    </source>
</evidence>
<dbReference type="InterPro" id="IPR036396">
    <property type="entry name" value="Cyt_P450_sf"/>
</dbReference>
<evidence type="ECO:0000256" key="6">
    <source>
        <dbReference type="ARBA" id="ARBA00023002"/>
    </source>
</evidence>
<evidence type="ECO:0000256" key="9">
    <source>
        <dbReference type="PIRSR" id="PIRSR602401-1"/>
    </source>
</evidence>
<keyword evidence="5 9" id="KW-0479">Metal-binding</keyword>
<evidence type="ECO:0000256" key="1">
    <source>
        <dbReference type="ARBA" id="ARBA00001971"/>
    </source>
</evidence>
<dbReference type="GO" id="GO:0016705">
    <property type="term" value="F:oxidoreductase activity, acting on paired donors, with incorporation or reduction of molecular oxygen"/>
    <property type="evidence" value="ECO:0007669"/>
    <property type="project" value="InterPro"/>
</dbReference>
<dbReference type="Gene3D" id="1.10.630.10">
    <property type="entry name" value="Cytochrome P450"/>
    <property type="match status" value="1"/>
</dbReference>
<dbReference type="InterPro" id="IPR002401">
    <property type="entry name" value="Cyt_P450_E_grp-I"/>
</dbReference>
<proteinExistence type="inferred from homology"/>
<reference evidence="11 12" key="1">
    <citation type="journal article" date="2020" name="ISME J.">
        <title>Uncovering the hidden diversity of litter-decomposition mechanisms in mushroom-forming fungi.</title>
        <authorList>
            <person name="Floudas D."/>
            <person name="Bentzer J."/>
            <person name="Ahren D."/>
            <person name="Johansson T."/>
            <person name="Persson P."/>
            <person name="Tunlid A."/>
        </authorList>
    </citation>
    <scope>NUCLEOTIDE SEQUENCE [LARGE SCALE GENOMIC DNA]</scope>
    <source>
        <strain evidence="11 12">CBS 101986</strain>
    </source>
</reference>
<evidence type="ECO:0000256" key="3">
    <source>
        <dbReference type="ARBA" id="ARBA00010617"/>
    </source>
</evidence>
<dbReference type="GO" id="GO:0004497">
    <property type="term" value="F:monooxygenase activity"/>
    <property type="evidence" value="ECO:0007669"/>
    <property type="project" value="UniProtKB-KW"/>
</dbReference>
<dbReference type="SUPFAM" id="SSF48264">
    <property type="entry name" value="Cytochrome P450"/>
    <property type="match status" value="1"/>
</dbReference>
<keyword evidence="7 9" id="KW-0408">Iron</keyword>
<dbReference type="InterPro" id="IPR001128">
    <property type="entry name" value="Cyt_P450"/>
</dbReference>
<keyword evidence="4 9" id="KW-0349">Heme</keyword>
<dbReference type="InterPro" id="IPR017972">
    <property type="entry name" value="Cyt_P450_CS"/>
</dbReference>
<protein>
    <recommendedName>
        <fullName evidence="13">Cytochrome P450</fullName>
    </recommendedName>
</protein>
<keyword evidence="6 10" id="KW-0560">Oxidoreductase</keyword>
<keyword evidence="12" id="KW-1185">Reference proteome</keyword>
<evidence type="ECO:0000313" key="11">
    <source>
        <dbReference type="EMBL" id="KAF5327811.1"/>
    </source>
</evidence>